<dbReference type="STRING" id="933084.A0A067PNH6"/>
<dbReference type="InParanoid" id="A0A067PNH6"/>
<gene>
    <name evidence="2" type="ORF">JAAARDRAFT_309935</name>
</gene>
<evidence type="ECO:0000313" key="3">
    <source>
        <dbReference type="Proteomes" id="UP000027265"/>
    </source>
</evidence>
<reference evidence="3" key="1">
    <citation type="journal article" date="2014" name="Proc. Natl. Acad. Sci. U.S.A.">
        <title>Extensive sampling of basidiomycete genomes demonstrates inadequacy of the white-rot/brown-rot paradigm for wood decay fungi.</title>
        <authorList>
            <person name="Riley R."/>
            <person name="Salamov A.A."/>
            <person name="Brown D.W."/>
            <person name="Nagy L.G."/>
            <person name="Floudas D."/>
            <person name="Held B.W."/>
            <person name="Levasseur A."/>
            <person name="Lombard V."/>
            <person name="Morin E."/>
            <person name="Otillar R."/>
            <person name="Lindquist E.A."/>
            <person name="Sun H."/>
            <person name="LaButti K.M."/>
            <person name="Schmutz J."/>
            <person name="Jabbour D."/>
            <person name="Luo H."/>
            <person name="Baker S.E."/>
            <person name="Pisabarro A.G."/>
            <person name="Walton J.D."/>
            <person name="Blanchette R.A."/>
            <person name="Henrissat B."/>
            <person name="Martin F."/>
            <person name="Cullen D."/>
            <person name="Hibbett D.S."/>
            <person name="Grigoriev I.V."/>
        </authorList>
    </citation>
    <scope>NUCLEOTIDE SEQUENCE [LARGE SCALE GENOMIC DNA]</scope>
    <source>
        <strain evidence="3">MUCL 33604</strain>
    </source>
</reference>
<dbReference type="InterPro" id="IPR015867">
    <property type="entry name" value="N-reg_PII/ATP_PRibTrfase_C"/>
</dbReference>
<protein>
    <recommendedName>
        <fullName evidence="1">ATP phosphoribosyltransferase</fullName>
    </recommendedName>
</protein>
<dbReference type="OrthoDB" id="15981at2759"/>
<dbReference type="InterPro" id="IPR036069">
    <property type="entry name" value="DUF34/NIF3_sf"/>
</dbReference>
<dbReference type="SUPFAM" id="SSF102705">
    <property type="entry name" value="NIF3 (NGG1p interacting factor 3)-like"/>
    <property type="match status" value="1"/>
</dbReference>
<name>A0A067PNH6_9AGAM</name>
<proteinExistence type="predicted"/>
<dbReference type="PANTHER" id="PTHR41774:SF1">
    <property type="entry name" value="NGG1P INTERACTING FACTOR NIF3"/>
    <property type="match status" value="1"/>
</dbReference>
<sequence>MSLTRFKLVFFTPTTSTSTILNHLFTTFPQSLGKIGNYEHCAFITKGTGQFKPTAEANPAIGEAGKLEFVEEHKVEIVVNDKGENKELLDAIQELKKVHPYEEVAYDIYRLENF</sequence>
<dbReference type="HOGENOM" id="CLU_120084_1_0_1"/>
<dbReference type="PANTHER" id="PTHR41774">
    <property type="match status" value="1"/>
</dbReference>
<accession>A0A067PNH6</accession>
<dbReference type="Proteomes" id="UP000027265">
    <property type="component" value="Unassembled WGS sequence"/>
</dbReference>
<organism evidence="2 3">
    <name type="scientific">Jaapia argillacea MUCL 33604</name>
    <dbReference type="NCBI Taxonomy" id="933084"/>
    <lineage>
        <taxon>Eukaryota</taxon>
        <taxon>Fungi</taxon>
        <taxon>Dikarya</taxon>
        <taxon>Basidiomycota</taxon>
        <taxon>Agaricomycotina</taxon>
        <taxon>Agaricomycetes</taxon>
        <taxon>Agaricomycetidae</taxon>
        <taxon>Jaapiales</taxon>
        <taxon>Jaapiaceae</taxon>
        <taxon>Jaapia</taxon>
    </lineage>
</organism>
<dbReference type="Gene3D" id="3.30.70.120">
    <property type="match status" value="1"/>
</dbReference>
<keyword evidence="3" id="KW-1185">Reference proteome</keyword>
<dbReference type="AlphaFoldDB" id="A0A067PNH6"/>
<evidence type="ECO:0000256" key="1">
    <source>
        <dbReference type="ARBA" id="ARBA00020998"/>
    </source>
</evidence>
<dbReference type="EMBL" id="KL197722">
    <property type="protein sequence ID" value="KDQ56353.1"/>
    <property type="molecule type" value="Genomic_DNA"/>
</dbReference>
<evidence type="ECO:0000313" key="2">
    <source>
        <dbReference type="EMBL" id="KDQ56353.1"/>
    </source>
</evidence>